<keyword evidence="7" id="KW-0239">DNA-directed DNA polymerase</keyword>
<accession>A0A8H7QM50</accession>
<protein>
    <recommendedName>
        <fullName evidence="3">DNA-directed DNA polymerase</fullName>
        <ecNumber evidence="3">2.7.7.7</ecNumber>
    </recommendedName>
</protein>
<dbReference type="GO" id="GO:0043625">
    <property type="term" value="C:delta DNA polymerase complex"/>
    <property type="evidence" value="ECO:0007669"/>
    <property type="project" value="TreeGrafter"/>
</dbReference>
<name>A0A8H7QM50_9FUNG</name>
<evidence type="ECO:0000313" key="12">
    <source>
        <dbReference type="EMBL" id="KAG2194160.1"/>
    </source>
</evidence>
<evidence type="ECO:0000259" key="11">
    <source>
        <dbReference type="Pfam" id="PF18018"/>
    </source>
</evidence>
<keyword evidence="5" id="KW-0548">Nucleotidyltransferase</keyword>
<comment type="catalytic activity">
    <reaction evidence="9">
        <text>DNA(n) + a 2'-deoxyribonucleoside 5'-triphosphate = DNA(n+1) + diphosphate</text>
        <dbReference type="Rhea" id="RHEA:22508"/>
        <dbReference type="Rhea" id="RHEA-COMP:17339"/>
        <dbReference type="Rhea" id="RHEA-COMP:17340"/>
        <dbReference type="ChEBI" id="CHEBI:33019"/>
        <dbReference type="ChEBI" id="CHEBI:61560"/>
        <dbReference type="ChEBI" id="CHEBI:173112"/>
        <dbReference type="EC" id="2.7.7.7"/>
    </reaction>
</comment>
<evidence type="ECO:0000256" key="4">
    <source>
        <dbReference type="ARBA" id="ARBA00022679"/>
    </source>
</evidence>
<comment type="similarity">
    <text evidence="2">Belongs to the DNA polymerase delta/II small subunit family.</text>
</comment>
<evidence type="ECO:0000256" key="9">
    <source>
        <dbReference type="ARBA" id="ARBA00049244"/>
    </source>
</evidence>
<dbReference type="EMBL" id="JAEPRC010000605">
    <property type="protein sequence ID" value="KAG2194160.1"/>
    <property type="molecule type" value="Genomic_DNA"/>
</dbReference>
<dbReference type="InterPro" id="IPR041863">
    <property type="entry name" value="PolD2_C"/>
</dbReference>
<dbReference type="CDD" id="cd07387">
    <property type="entry name" value="MPP_PolD2_C"/>
    <property type="match status" value="1"/>
</dbReference>
<dbReference type="Pfam" id="PF04042">
    <property type="entry name" value="DNA_pol_E_B"/>
    <property type="match status" value="1"/>
</dbReference>
<comment type="subcellular location">
    <subcellularLocation>
        <location evidence="1">Nucleus</location>
    </subcellularLocation>
</comment>
<dbReference type="Gene3D" id="2.40.50.430">
    <property type="match status" value="1"/>
</dbReference>
<dbReference type="Gene3D" id="3.60.21.50">
    <property type="match status" value="1"/>
</dbReference>
<keyword evidence="6" id="KW-0235">DNA replication</keyword>
<dbReference type="FunFam" id="2.40.50.430:FF:000002">
    <property type="entry name" value="DNA polymerase delta subunit"/>
    <property type="match status" value="1"/>
</dbReference>
<dbReference type="InterPro" id="IPR007185">
    <property type="entry name" value="DNA_pol_a/d/e_bsu"/>
</dbReference>
<evidence type="ECO:0000259" key="10">
    <source>
        <dbReference type="Pfam" id="PF04042"/>
    </source>
</evidence>
<dbReference type="PANTHER" id="PTHR10416:SF0">
    <property type="entry name" value="DNA POLYMERASE DELTA SUBUNIT 2"/>
    <property type="match status" value="1"/>
</dbReference>
<sequence length="471" mass="52577">MSSTAEQFCNLPSDDHTIIERNPSTYDQLEELKEQLLIKKHSYKQQYASMYYVRLLKIRQALADACKSKWMLLNEKPQYINKILDIQPGELCYMLGTIYLEMPAKPNVMNNLEDEDSIINPETPIKYKSDADIVSLEDESGRVEISGNCLDREFLVTGMIVGILGKEVATGAFEAIDICLPGMADQDPLPDQNAEHPKFVALLSGLNIGANNQLDMKTQLLSEFLCGELGSSADEISSSNISRVILAGNSVTKATKVVNEIKGPKKYGYDSSTFNASPMLQLDEMLEDICSSIDVDIMPGPTDPAPLHMPQQPMHASMFKNAHRLSTFHNVTNPYWCKVDDVTFLGTSGQNIDDIYKYVDTADRIKMAEICLFWRHMAPSAPDTLWTYPFNDRDPFIIEKTPHVYFIGNQPQFEDSLLLGPKGQKVRVILVPSFAETGIMVLVNLATLECSAVHISEGGIEPLDEKMETDG</sequence>
<dbReference type="EC" id="2.7.7.7" evidence="3"/>
<evidence type="ECO:0000256" key="5">
    <source>
        <dbReference type="ARBA" id="ARBA00022695"/>
    </source>
</evidence>
<dbReference type="GO" id="GO:0006273">
    <property type="term" value="P:lagging strand elongation"/>
    <property type="evidence" value="ECO:0007669"/>
    <property type="project" value="UniProtKB-ARBA"/>
</dbReference>
<dbReference type="PANTHER" id="PTHR10416">
    <property type="entry name" value="DNA POLYMERASE DELTA SUBUNIT 2"/>
    <property type="match status" value="1"/>
</dbReference>
<evidence type="ECO:0000256" key="8">
    <source>
        <dbReference type="ARBA" id="ARBA00023242"/>
    </source>
</evidence>
<dbReference type="FunFam" id="3.60.21.50:FF:000002">
    <property type="entry name" value="DNA polymerase delta small subunit"/>
    <property type="match status" value="1"/>
</dbReference>
<dbReference type="GO" id="GO:1902969">
    <property type="term" value="P:mitotic DNA replication"/>
    <property type="evidence" value="ECO:0007669"/>
    <property type="project" value="UniProtKB-ARBA"/>
</dbReference>
<evidence type="ECO:0000256" key="6">
    <source>
        <dbReference type="ARBA" id="ARBA00022705"/>
    </source>
</evidence>
<dbReference type="Proteomes" id="UP000650833">
    <property type="component" value="Unassembled WGS sequence"/>
</dbReference>
<feature type="domain" description="DNA polymerase delta subunit OB-fold" evidence="11">
    <location>
        <begin position="46"/>
        <end position="178"/>
    </location>
</feature>
<keyword evidence="13" id="KW-1185">Reference proteome</keyword>
<evidence type="ECO:0000256" key="7">
    <source>
        <dbReference type="ARBA" id="ARBA00022932"/>
    </source>
</evidence>
<proteinExistence type="inferred from homology"/>
<dbReference type="GO" id="GO:0006281">
    <property type="term" value="P:DNA repair"/>
    <property type="evidence" value="ECO:0007669"/>
    <property type="project" value="UniProtKB-ARBA"/>
</dbReference>
<dbReference type="OrthoDB" id="3763at2759"/>
<evidence type="ECO:0000256" key="3">
    <source>
        <dbReference type="ARBA" id="ARBA00012417"/>
    </source>
</evidence>
<organism evidence="12 13">
    <name type="scientific">Mucor plumbeus</name>
    <dbReference type="NCBI Taxonomy" id="97098"/>
    <lineage>
        <taxon>Eukaryota</taxon>
        <taxon>Fungi</taxon>
        <taxon>Fungi incertae sedis</taxon>
        <taxon>Mucoromycota</taxon>
        <taxon>Mucoromycotina</taxon>
        <taxon>Mucoromycetes</taxon>
        <taxon>Mucorales</taxon>
        <taxon>Mucorineae</taxon>
        <taxon>Mucoraceae</taxon>
        <taxon>Mucor</taxon>
    </lineage>
</organism>
<dbReference type="AlphaFoldDB" id="A0A8H7QM50"/>
<dbReference type="GO" id="GO:0003887">
    <property type="term" value="F:DNA-directed DNA polymerase activity"/>
    <property type="evidence" value="ECO:0007669"/>
    <property type="project" value="UniProtKB-KW"/>
</dbReference>
<keyword evidence="4" id="KW-0808">Transferase</keyword>
<dbReference type="InterPro" id="IPR040663">
    <property type="entry name" value="DNA_pol_D_N"/>
</dbReference>
<dbReference type="Pfam" id="PF18018">
    <property type="entry name" value="DNA_pol_D_N"/>
    <property type="match status" value="1"/>
</dbReference>
<reference evidence="12" key="1">
    <citation type="submission" date="2020-12" db="EMBL/GenBank/DDBJ databases">
        <title>Metabolic potential, ecology and presence of endohyphal bacteria is reflected in genomic diversity of Mucoromycotina.</title>
        <authorList>
            <person name="Muszewska A."/>
            <person name="Okrasinska A."/>
            <person name="Steczkiewicz K."/>
            <person name="Drgas O."/>
            <person name="Orlowska M."/>
            <person name="Perlinska-Lenart U."/>
            <person name="Aleksandrzak-Piekarczyk T."/>
            <person name="Szatraj K."/>
            <person name="Zielenkiewicz U."/>
            <person name="Pilsyk S."/>
            <person name="Malc E."/>
            <person name="Mieczkowski P."/>
            <person name="Kruszewska J.S."/>
            <person name="Biernat P."/>
            <person name="Pawlowska J."/>
        </authorList>
    </citation>
    <scope>NUCLEOTIDE SEQUENCE</scope>
    <source>
        <strain evidence="12">CBS 226.32</strain>
    </source>
</reference>
<evidence type="ECO:0000313" key="13">
    <source>
        <dbReference type="Proteomes" id="UP000650833"/>
    </source>
</evidence>
<evidence type="ECO:0000256" key="2">
    <source>
        <dbReference type="ARBA" id="ARBA00006035"/>
    </source>
</evidence>
<comment type="caution">
    <text evidence="12">The sequence shown here is derived from an EMBL/GenBank/DDBJ whole genome shotgun (WGS) entry which is preliminary data.</text>
</comment>
<feature type="domain" description="DNA polymerase alpha/delta/epsilon subunit B" evidence="10">
    <location>
        <begin position="200"/>
        <end position="413"/>
    </location>
</feature>
<dbReference type="InterPro" id="IPR024826">
    <property type="entry name" value="DNA_pol_delta/II_ssu"/>
</dbReference>
<evidence type="ECO:0000256" key="1">
    <source>
        <dbReference type="ARBA" id="ARBA00004123"/>
    </source>
</evidence>
<gene>
    <name evidence="12" type="ORF">INT46_005944</name>
</gene>
<dbReference type="GO" id="GO:0003677">
    <property type="term" value="F:DNA binding"/>
    <property type="evidence" value="ECO:0007669"/>
    <property type="project" value="InterPro"/>
</dbReference>
<keyword evidence="8" id="KW-0539">Nucleus</keyword>